<dbReference type="AlphaFoldDB" id="A0A934SGL0"/>
<dbReference type="EMBL" id="JAEPRQ010000003">
    <property type="protein sequence ID" value="MBK4216656.1"/>
    <property type="molecule type" value="Genomic_DNA"/>
</dbReference>
<protein>
    <submittedName>
        <fullName evidence="2">DUF1127 domain-containing protein</fullName>
    </submittedName>
</protein>
<organism evidence="2 3">
    <name type="scientific">Paracoccus caeni</name>
    <dbReference type="NCBI Taxonomy" id="657651"/>
    <lineage>
        <taxon>Bacteria</taxon>
        <taxon>Pseudomonadati</taxon>
        <taxon>Pseudomonadota</taxon>
        <taxon>Alphaproteobacteria</taxon>
        <taxon>Rhodobacterales</taxon>
        <taxon>Paracoccaceae</taxon>
        <taxon>Paracoccus</taxon>
    </lineage>
</organism>
<feature type="domain" description="YjiS-like" evidence="1">
    <location>
        <begin position="32"/>
        <end position="63"/>
    </location>
</feature>
<dbReference type="Proteomes" id="UP000640485">
    <property type="component" value="Unassembled WGS sequence"/>
</dbReference>
<keyword evidence="3" id="KW-1185">Reference proteome</keyword>
<sequence length="75" mass="8440">MTAIANPTIALDDIGLRGRVANLIQRLQDERARRAIYRQTVRELSELSLRDLDDLGISRAMIQSLAYEAAWGKAK</sequence>
<comment type="caution">
    <text evidence="2">The sequence shown here is derived from an EMBL/GenBank/DDBJ whole genome shotgun (WGS) entry which is preliminary data.</text>
</comment>
<evidence type="ECO:0000313" key="3">
    <source>
        <dbReference type="Proteomes" id="UP000640485"/>
    </source>
</evidence>
<reference evidence="2" key="1">
    <citation type="submission" date="2021-01" db="EMBL/GenBank/DDBJ databases">
        <title>Paracoccus amoyensis sp. nov., isolated from the surface seawater along the coast of Xiamen Island, China.</title>
        <authorList>
            <person name="Lyu L."/>
        </authorList>
    </citation>
    <scope>NUCLEOTIDE SEQUENCE</scope>
    <source>
        <strain evidence="2">MJ17</strain>
    </source>
</reference>
<evidence type="ECO:0000313" key="2">
    <source>
        <dbReference type="EMBL" id="MBK4216656.1"/>
    </source>
</evidence>
<dbReference type="Pfam" id="PF06568">
    <property type="entry name" value="YjiS-like"/>
    <property type="match status" value="1"/>
</dbReference>
<evidence type="ECO:0000259" key="1">
    <source>
        <dbReference type="Pfam" id="PF06568"/>
    </source>
</evidence>
<gene>
    <name evidence="2" type="ORF">JJJ17_12030</name>
</gene>
<accession>A0A934SGL0</accession>
<name>A0A934SGL0_9RHOB</name>
<dbReference type="InterPro" id="IPR009506">
    <property type="entry name" value="YjiS-like"/>
</dbReference>
<proteinExistence type="predicted"/>
<dbReference type="RefSeq" id="WP_200686680.1">
    <property type="nucleotide sequence ID" value="NZ_JAEPRQ010000003.1"/>
</dbReference>